<dbReference type="PANTHER" id="PTHR43105">
    <property type="entry name" value="RESPIRATORY NITRATE REDUCTASE"/>
    <property type="match status" value="1"/>
</dbReference>
<dbReference type="InterPro" id="IPR016457">
    <property type="entry name" value="Formylmethanofuran_DH_bsu"/>
</dbReference>
<dbReference type="RefSeq" id="WP_145200108.1">
    <property type="nucleotide sequence ID" value="NZ_CP036267.1"/>
</dbReference>
<gene>
    <name evidence="3" type="ORF">Mal48_28430</name>
</gene>
<evidence type="ECO:0000256" key="1">
    <source>
        <dbReference type="ARBA" id="ARBA00023002"/>
    </source>
</evidence>
<sequence length="434" mass="47576">MPESPTTDQLEILQDVACTLCGCVCDDLRIGVQENQIQTTENACALAEPWLLRQNQRQQQHPEINGDPASLSESYQTAAELIRNSRTPLVYGLCSSSVLGQQVACELADRIGAVIDTTASTSHTASVMALQRIGESTASLGEIRYRSDLIIFWGSNPAESHPRHLERFCGTALGDGRQIKRDLIVIDTVLTETAKQADLFIQINPGQDFEVLWALRGLLNGIELTQSEIGGVPLQTLEQLADRMKASQYAALFYGSGLAQGTLPHSQVEAILSLATDLHQHTRCVVRGMRGFGDVGGAANVLSWQTGYPFSVNFHRGYPRYNPGEYSAAEMLSRQEPDLAILVGTDGLDQLPQEAINWLQTIPTVLLSHEDCELPFQPTVLFPVATCGVHLSGTTYRMDDTPIPLRPILQTNLPDDATVLREVLNLIKQIVMSE</sequence>
<dbReference type="GO" id="GO:0016020">
    <property type="term" value="C:membrane"/>
    <property type="evidence" value="ECO:0007669"/>
    <property type="project" value="TreeGrafter"/>
</dbReference>
<name>A0A517QPM5_9PLAN</name>
<dbReference type="InterPro" id="IPR006656">
    <property type="entry name" value="Mopterin_OxRdtase"/>
</dbReference>
<dbReference type="OrthoDB" id="240576at2"/>
<feature type="domain" description="Molybdopterin oxidoreductase" evidence="2">
    <location>
        <begin position="135"/>
        <end position="292"/>
    </location>
</feature>
<evidence type="ECO:0000313" key="4">
    <source>
        <dbReference type="Proteomes" id="UP000315724"/>
    </source>
</evidence>
<keyword evidence="4" id="KW-1185">Reference proteome</keyword>
<dbReference type="Gene3D" id="3.40.228.10">
    <property type="entry name" value="Dimethylsulfoxide Reductase, domain 2"/>
    <property type="match status" value="1"/>
</dbReference>
<dbReference type="KEGG" id="tpol:Mal48_28430"/>
<dbReference type="AlphaFoldDB" id="A0A517QPM5"/>
<keyword evidence="1" id="KW-0560">Oxidoreductase</keyword>
<dbReference type="SUPFAM" id="SSF53706">
    <property type="entry name" value="Formate dehydrogenase/DMSO reductase, domains 1-3"/>
    <property type="match status" value="1"/>
</dbReference>
<dbReference type="EMBL" id="CP036267">
    <property type="protein sequence ID" value="QDT33590.1"/>
    <property type="molecule type" value="Genomic_DNA"/>
</dbReference>
<dbReference type="GO" id="GO:0003954">
    <property type="term" value="F:NADH dehydrogenase activity"/>
    <property type="evidence" value="ECO:0007669"/>
    <property type="project" value="TreeGrafter"/>
</dbReference>
<accession>A0A517QPM5</accession>
<dbReference type="GO" id="GO:0022904">
    <property type="term" value="P:respiratory electron transport chain"/>
    <property type="evidence" value="ECO:0007669"/>
    <property type="project" value="TreeGrafter"/>
</dbReference>
<dbReference type="GO" id="GO:0018493">
    <property type="term" value="F:formylmethanofuran dehydrogenase activity"/>
    <property type="evidence" value="ECO:0007669"/>
    <property type="project" value="InterPro"/>
</dbReference>
<dbReference type="PIRSF" id="PIRSF005646">
    <property type="entry name" value="FwdB"/>
    <property type="match status" value="1"/>
</dbReference>
<dbReference type="GO" id="GO:0015948">
    <property type="term" value="P:methanogenesis"/>
    <property type="evidence" value="ECO:0007669"/>
    <property type="project" value="InterPro"/>
</dbReference>
<evidence type="ECO:0000259" key="2">
    <source>
        <dbReference type="Pfam" id="PF00384"/>
    </source>
</evidence>
<organism evidence="3 4">
    <name type="scientific">Thalassoglobus polymorphus</name>
    <dbReference type="NCBI Taxonomy" id="2527994"/>
    <lineage>
        <taxon>Bacteria</taxon>
        <taxon>Pseudomonadati</taxon>
        <taxon>Planctomycetota</taxon>
        <taxon>Planctomycetia</taxon>
        <taxon>Planctomycetales</taxon>
        <taxon>Planctomycetaceae</taxon>
        <taxon>Thalassoglobus</taxon>
    </lineage>
</organism>
<dbReference type="Pfam" id="PF00384">
    <property type="entry name" value="Molybdopterin"/>
    <property type="match status" value="1"/>
</dbReference>
<dbReference type="Proteomes" id="UP000315724">
    <property type="component" value="Chromosome"/>
</dbReference>
<dbReference type="NCBIfam" id="TIGR03129">
    <property type="entry name" value="one_C_dehyd_B"/>
    <property type="match status" value="1"/>
</dbReference>
<dbReference type="PANTHER" id="PTHR43105:SF14">
    <property type="entry name" value="FORMATE DEHYDROGENASE H"/>
    <property type="match status" value="1"/>
</dbReference>
<evidence type="ECO:0000313" key="3">
    <source>
        <dbReference type="EMBL" id="QDT33590.1"/>
    </source>
</evidence>
<reference evidence="3 4" key="1">
    <citation type="submission" date="2019-02" db="EMBL/GenBank/DDBJ databases">
        <title>Deep-cultivation of Planctomycetes and their phenomic and genomic characterization uncovers novel biology.</title>
        <authorList>
            <person name="Wiegand S."/>
            <person name="Jogler M."/>
            <person name="Boedeker C."/>
            <person name="Pinto D."/>
            <person name="Vollmers J."/>
            <person name="Rivas-Marin E."/>
            <person name="Kohn T."/>
            <person name="Peeters S.H."/>
            <person name="Heuer A."/>
            <person name="Rast P."/>
            <person name="Oberbeckmann S."/>
            <person name="Bunk B."/>
            <person name="Jeske O."/>
            <person name="Meyerdierks A."/>
            <person name="Storesund J.E."/>
            <person name="Kallscheuer N."/>
            <person name="Luecker S."/>
            <person name="Lage O.M."/>
            <person name="Pohl T."/>
            <person name="Merkel B.J."/>
            <person name="Hornburger P."/>
            <person name="Mueller R.-W."/>
            <person name="Bruemmer F."/>
            <person name="Labrenz M."/>
            <person name="Spormann A.M."/>
            <person name="Op den Camp H."/>
            <person name="Overmann J."/>
            <person name="Amann R."/>
            <person name="Jetten M.S.M."/>
            <person name="Mascher T."/>
            <person name="Medema M.H."/>
            <person name="Devos D.P."/>
            <person name="Kaster A.-K."/>
            <person name="Ovreas L."/>
            <person name="Rohde M."/>
            <person name="Galperin M.Y."/>
            <person name="Jogler C."/>
        </authorList>
    </citation>
    <scope>NUCLEOTIDE SEQUENCE [LARGE SCALE GENOMIC DNA]</scope>
    <source>
        <strain evidence="3 4">Mal48</strain>
    </source>
</reference>
<protein>
    <submittedName>
        <fullName evidence="3">Molybdopterin oxidoreductase</fullName>
    </submittedName>
</protein>
<dbReference type="InterPro" id="IPR050123">
    <property type="entry name" value="Prok_molybdopt-oxidoreductase"/>
</dbReference>
<proteinExistence type="predicted"/>